<dbReference type="PROSITE" id="PS50181">
    <property type="entry name" value="FBOX"/>
    <property type="match status" value="1"/>
</dbReference>
<keyword evidence="10" id="KW-0547">Nucleotide-binding</keyword>
<dbReference type="GO" id="GO:0005886">
    <property type="term" value="C:plasma membrane"/>
    <property type="evidence" value="ECO:0007669"/>
    <property type="project" value="UniProtKB-SubCell"/>
</dbReference>
<dbReference type="SUPFAM" id="SSF81383">
    <property type="entry name" value="F-box domain"/>
    <property type="match status" value="1"/>
</dbReference>
<dbReference type="EC" id="2.7.11.1" evidence="2"/>
<keyword evidence="6" id="KW-0808">Transferase</keyword>
<dbReference type="InterPro" id="IPR003591">
    <property type="entry name" value="Leu-rich_rpt_typical-subtyp"/>
</dbReference>
<evidence type="ECO:0000256" key="9">
    <source>
        <dbReference type="ARBA" id="ARBA00022737"/>
    </source>
</evidence>
<dbReference type="EMBL" id="MCGO01000066">
    <property type="protein sequence ID" value="ORY33888.1"/>
    <property type="molecule type" value="Genomic_DNA"/>
</dbReference>
<dbReference type="PANTHER" id="PTHR48053">
    <property type="entry name" value="LEUCINE RICH REPEAT FAMILY PROTEIN, EXPRESSED"/>
    <property type="match status" value="1"/>
</dbReference>
<reference evidence="19 20" key="1">
    <citation type="submission" date="2016-07" db="EMBL/GenBank/DDBJ databases">
        <title>Pervasive Adenine N6-methylation of Active Genes in Fungi.</title>
        <authorList>
            <consortium name="DOE Joint Genome Institute"/>
            <person name="Mondo S.J."/>
            <person name="Dannebaum R.O."/>
            <person name="Kuo R.C."/>
            <person name="Labutti K."/>
            <person name="Haridas S."/>
            <person name="Kuo A."/>
            <person name="Salamov A."/>
            <person name="Ahrendt S.R."/>
            <person name="Lipzen A."/>
            <person name="Sullivan W."/>
            <person name="Andreopoulos W.B."/>
            <person name="Clum A."/>
            <person name="Lindquist E."/>
            <person name="Daum C."/>
            <person name="Ramamoorthy G.K."/>
            <person name="Gryganskyi A."/>
            <person name="Culley D."/>
            <person name="Magnuson J.K."/>
            <person name="James T.Y."/>
            <person name="O'Malley M.A."/>
            <person name="Stajich J.E."/>
            <person name="Spatafora J.W."/>
            <person name="Visel A."/>
            <person name="Grigoriev I.V."/>
        </authorList>
    </citation>
    <scope>NUCLEOTIDE SEQUENCE [LARGE SCALE GENOMIC DNA]</scope>
    <source>
        <strain evidence="19 20">JEL800</strain>
    </source>
</reference>
<keyword evidence="9" id="KW-0677">Repeat</keyword>
<evidence type="ECO:0000313" key="19">
    <source>
        <dbReference type="EMBL" id="ORY33888.1"/>
    </source>
</evidence>
<evidence type="ECO:0000256" key="6">
    <source>
        <dbReference type="ARBA" id="ARBA00022679"/>
    </source>
</evidence>
<dbReference type="InterPro" id="IPR032675">
    <property type="entry name" value="LRR_dom_sf"/>
</dbReference>
<dbReference type="InterPro" id="IPR055414">
    <property type="entry name" value="LRR_R13L4/SHOC2-like"/>
</dbReference>
<evidence type="ECO:0000256" key="10">
    <source>
        <dbReference type="ARBA" id="ARBA00022741"/>
    </source>
</evidence>
<evidence type="ECO:0000256" key="2">
    <source>
        <dbReference type="ARBA" id="ARBA00012513"/>
    </source>
</evidence>
<keyword evidence="20" id="KW-1185">Reference proteome</keyword>
<keyword evidence="14" id="KW-0472">Membrane</keyword>
<dbReference type="Pfam" id="PF00560">
    <property type="entry name" value="LRR_1"/>
    <property type="match status" value="2"/>
</dbReference>
<keyword evidence="15" id="KW-0325">Glycoprotein</keyword>
<protein>
    <recommendedName>
        <fullName evidence="2">non-specific serine/threonine protein kinase</fullName>
        <ecNumber evidence="2">2.7.11.1</ecNumber>
    </recommendedName>
</protein>
<dbReference type="PRINTS" id="PR00019">
    <property type="entry name" value="LEURICHRPT"/>
</dbReference>
<keyword evidence="13" id="KW-1133">Transmembrane helix</keyword>
<comment type="catalytic activity">
    <reaction evidence="17">
        <text>L-seryl-[protein] + ATP = O-phospho-L-seryl-[protein] + ADP + H(+)</text>
        <dbReference type="Rhea" id="RHEA:17989"/>
        <dbReference type="Rhea" id="RHEA-COMP:9863"/>
        <dbReference type="Rhea" id="RHEA-COMP:11604"/>
        <dbReference type="ChEBI" id="CHEBI:15378"/>
        <dbReference type="ChEBI" id="CHEBI:29999"/>
        <dbReference type="ChEBI" id="CHEBI:30616"/>
        <dbReference type="ChEBI" id="CHEBI:83421"/>
        <dbReference type="ChEBI" id="CHEBI:456216"/>
        <dbReference type="EC" id="2.7.11.1"/>
    </reaction>
</comment>
<dbReference type="FunFam" id="3.80.10.10:FF:000041">
    <property type="entry name" value="LRR receptor-like serine/threonine-protein kinase ERECTA"/>
    <property type="match status" value="1"/>
</dbReference>
<evidence type="ECO:0000256" key="13">
    <source>
        <dbReference type="ARBA" id="ARBA00022989"/>
    </source>
</evidence>
<evidence type="ECO:0000259" key="18">
    <source>
        <dbReference type="PROSITE" id="PS50181"/>
    </source>
</evidence>
<evidence type="ECO:0000256" key="11">
    <source>
        <dbReference type="ARBA" id="ARBA00022777"/>
    </source>
</evidence>
<dbReference type="PANTHER" id="PTHR48053:SF71">
    <property type="entry name" value="LEUCINE RICH REPEAT FAMILY PROTEIN, EXPRESSED"/>
    <property type="match status" value="1"/>
</dbReference>
<evidence type="ECO:0000256" key="4">
    <source>
        <dbReference type="ARBA" id="ARBA00022527"/>
    </source>
</evidence>
<evidence type="ECO:0000256" key="1">
    <source>
        <dbReference type="ARBA" id="ARBA00004251"/>
    </source>
</evidence>
<organism evidence="19 20">
    <name type="scientific">Rhizoclosmatium globosum</name>
    <dbReference type="NCBI Taxonomy" id="329046"/>
    <lineage>
        <taxon>Eukaryota</taxon>
        <taxon>Fungi</taxon>
        <taxon>Fungi incertae sedis</taxon>
        <taxon>Chytridiomycota</taxon>
        <taxon>Chytridiomycota incertae sedis</taxon>
        <taxon>Chytridiomycetes</taxon>
        <taxon>Chytridiales</taxon>
        <taxon>Chytriomycetaceae</taxon>
        <taxon>Rhizoclosmatium</taxon>
    </lineage>
</organism>
<dbReference type="SUPFAM" id="SSF52058">
    <property type="entry name" value="L domain-like"/>
    <property type="match status" value="1"/>
</dbReference>
<keyword evidence="4" id="KW-0723">Serine/threonine-protein kinase</keyword>
<keyword evidence="7" id="KW-0812">Transmembrane</keyword>
<dbReference type="Gene3D" id="3.80.10.10">
    <property type="entry name" value="Ribonuclease Inhibitor"/>
    <property type="match status" value="1"/>
</dbReference>
<evidence type="ECO:0000256" key="14">
    <source>
        <dbReference type="ARBA" id="ARBA00023136"/>
    </source>
</evidence>
<dbReference type="SMART" id="SM00369">
    <property type="entry name" value="LRR_TYP"/>
    <property type="match status" value="4"/>
</dbReference>
<name>A0A1Y2BGE0_9FUNG</name>
<dbReference type="InterPro" id="IPR036047">
    <property type="entry name" value="F-box-like_dom_sf"/>
</dbReference>
<accession>A0A1Y2BGE0</accession>
<evidence type="ECO:0000256" key="15">
    <source>
        <dbReference type="ARBA" id="ARBA00023180"/>
    </source>
</evidence>
<evidence type="ECO:0000256" key="16">
    <source>
        <dbReference type="ARBA" id="ARBA00047899"/>
    </source>
</evidence>
<evidence type="ECO:0000256" key="17">
    <source>
        <dbReference type="ARBA" id="ARBA00048679"/>
    </source>
</evidence>
<keyword evidence="12" id="KW-0067">ATP-binding</keyword>
<dbReference type="GO" id="GO:0004674">
    <property type="term" value="F:protein serine/threonine kinase activity"/>
    <property type="evidence" value="ECO:0007669"/>
    <property type="project" value="UniProtKB-KW"/>
</dbReference>
<evidence type="ECO:0000256" key="7">
    <source>
        <dbReference type="ARBA" id="ARBA00022692"/>
    </source>
</evidence>
<evidence type="ECO:0000256" key="3">
    <source>
        <dbReference type="ARBA" id="ARBA00022475"/>
    </source>
</evidence>
<dbReference type="InterPro" id="IPR051716">
    <property type="entry name" value="Plant_RL_S/T_kinase"/>
</dbReference>
<gene>
    <name evidence="19" type="ORF">BCR33DRAFT_838449</name>
</gene>
<evidence type="ECO:0000256" key="5">
    <source>
        <dbReference type="ARBA" id="ARBA00022614"/>
    </source>
</evidence>
<comment type="caution">
    <text evidence="19">The sequence shown here is derived from an EMBL/GenBank/DDBJ whole genome shotgun (WGS) entry which is preliminary data.</text>
</comment>
<feature type="domain" description="F-box" evidence="18">
    <location>
        <begin position="46"/>
        <end position="93"/>
    </location>
</feature>
<dbReference type="OrthoDB" id="676979at2759"/>
<evidence type="ECO:0000313" key="20">
    <source>
        <dbReference type="Proteomes" id="UP000193642"/>
    </source>
</evidence>
<dbReference type="Proteomes" id="UP000193642">
    <property type="component" value="Unassembled WGS sequence"/>
</dbReference>
<keyword evidence="11" id="KW-0418">Kinase</keyword>
<proteinExistence type="predicted"/>
<evidence type="ECO:0000256" key="8">
    <source>
        <dbReference type="ARBA" id="ARBA00022729"/>
    </source>
</evidence>
<comment type="catalytic activity">
    <reaction evidence="16">
        <text>L-threonyl-[protein] + ATP = O-phospho-L-threonyl-[protein] + ADP + H(+)</text>
        <dbReference type="Rhea" id="RHEA:46608"/>
        <dbReference type="Rhea" id="RHEA-COMP:11060"/>
        <dbReference type="Rhea" id="RHEA-COMP:11605"/>
        <dbReference type="ChEBI" id="CHEBI:15378"/>
        <dbReference type="ChEBI" id="CHEBI:30013"/>
        <dbReference type="ChEBI" id="CHEBI:30616"/>
        <dbReference type="ChEBI" id="CHEBI:61977"/>
        <dbReference type="ChEBI" id="CHEBI:456216"/>
        <dbReference type="EC" id="2.7.11.1"/>
    </reaction>
</comment>
<comment type="subcellular location">
    <subcellularLocation>
        <location evidence="1">Cell membrane</location>
        <topology evidence="1">Single-pass type I membrane protein</topology>
    </subcellularLocation>
</comment>
<dbReference type="GO" id="GO:0005524">
    <property type="term" value="F:ATP binding"/>
    <property type="evidence" value="ECO:0007669"/>
    <property type="project" value="UniProtKB-KW"/>
</dbReference>
<dbReference type="InterPro" id="IPR001611">
    <property type="entry name" value="Leu-rich_rpt"/>
</dbReference>
<sequence length="384" mass="42900">MNVRAARDFIFHLTGPHYKPNHCTEADLTLEESNSNLINPHYTHSTTTLSTLPPELIELIFSFLSPLHAPKYTRLNRRINECLSTPHFALENLSHTVPKPIPTNKTSTRILTSYDRAWFVWPKQYQEAYARGWLRDARKLEWGSNKISGVIPSTIGALTGLRSLLLHDNWLHGRIPAQIGLLKELEELYLNDNSLSGEIPKEISGLYLKLLILFRNCLSGSIPSSLGRMQSLVYLDLSSNLLSGSVPVEICRLSNLQYLNLSANQLSGRIPAEMSNLKELQVLDLSHNKLEGSIPAGFGSMRNLVCLCLHANCLSGAVPIDLFGLEQMELVLLLTGNQVFLEYDSAGIVARSRVFALLQEFEVNEATDVVHGLPDRGVIFYADI</sequence>
<keyword evidence="5" id="KW-0433">Leucine-rich repeat</keyword>
<keyword evidence="8" id="KW-0732">Signal</keyword>
<dbReference type="AlphaFoldDB" id="A0A1Y2BGE0"/>
<evidence type="ECO:0000256" key="12">
    <source>
        <dbReference type="ARBA" id="ARBA00022840"/>
    </source>
</evidence>
<keyword evidence="3" id="KW-1003">Cell membrane</keyword>
<dbReference type="InterPro" id="IPR001810">
    <property type="entry name" value="F-box_dom"/>
</dbReference>
<dbReference type="FunFam" id="3.80.10.10:FF:000356">
    <property type="entry name" value="LRR receptor-like serine/threonine-protein kinase"/>
    <property type="match status" value="1"/>
</dbReference>
<dbReference type="Pfam" id="PF23598">
    <property type="entry name" value="LRR_14"/>
    <property type="match status" value="1"/>
</dbReference>